<accession>A0ABP0GVB7</accession>
<evidence type="ECO:0000313" key="2">
    <source>
        <dbReference type="Proteomes" id="UP001642483"/>
    </source>
</evidence>
<keyword evidence="2" id="KW-1185">Reference proteome</keyword>
<dbReference type="Proteomes" id="UP001642483">
    <property type="component" value="Unassembled WGS sequence"/>
</dbReference>
<organism evidence="1 2">
    <name type="scientific">Clavelina lepadiformis</name>
    <name type="common">Light-bulb sea squirt</name>
    <name type="synonym">Ascidia lepadiformis</name>
    <dbReference type="NCBI Taxonomy" id="159417"/>
    <lineage>
        <taxon>Eukaryota</taxon>
        <taxon>Metazoa</taxon>
        <taxon>Chordata</taxon>
        <taxon>Tunicata</taxon>
        <taxon>Ascidiacea</taxon>
        <taxon>Aplousobranchia</taxon>
        <taxon>Clavelinidae</taxon>
        <taxon>Clavelina</taxon>
    </lineage>
</organism>
<proteinExistence type="predicted"/>
<protein>
    <recommendedName>
        <fullName evidence="3">Sushi domain-containing protein</fullName>
    </recommendedName>
</protein>
<sequence length="71" mass="7762">MEAKCEAMSPENGDDPDCTVAGSLRICDISCKAGYRRSGTHLFACNLETGDWSPRLLETNHFPACIKGNKK</sequence>
<name>A0ABP0GVB7_CLALP</name>
<comment type="caution">
    <text evidence="1">The sequence shown here is derived from an EMBL/GenBank/DDBJ whole genome shotgun (WGS) entry which is preliminary data.</text>
</comment>
<dbReference type="EMBL" id="CAWYQH010000141">
    <property type="protein sequence ID" value="CAK8695013.1"/>
    <property type="molecule type" value="Genomic_DNA"/>
</dbReference>
<reference evidence="1 2" key="1">
    <citation type="submission" date="2024-02" db="EMBL/GenBank/DDBJ databases">
        <authorList>
            <person name="Daric V."/>
            <person name="Darras S."/>
        </authorList>
    </citation>
    <scope>NUCLEOTIDE SEQUENCE [LARGE SCALE GENOMIC DNA]</scope>
</reference>
<evidence type="ECO:0008006" key="3">
    <source>
        <dbReference type="Google" id="ProtNLM"/>
    </source>
</evidence>
<evidence type="ECO:0000313" key="1">
    <source>
        <dbReference type="EMBL" id="CAK8695013.1"/>
    </source>
</evidence>
<gene>
    <name evidence="1" type="ORF">CVLEPA_LOCUS28320</name>
</gene>